<evidence type="ECO:0000259" key="1">
    <source>
        <dbReference type="Pfam" id="PF03848"/>
    </source>
</evidence>
<dbReference type="SUPFAM" id="SSF53335">
    <property type="entry name" value="S-adenosyl-L-methionine-dependent methyltransferases"/>
    <property type="match status" value="1"/>
</dbReference>
<name>A0A212JLW1_9BACT</name>
<feature type="domain" description="Tellurite resistance methyltransferase TehB-like" evidence="1">
    <location>
        <begin position="25"/>
        <end position="110"/>
    </location>
</feature>
<accession>A0A212JLW1</accession>
<dbReference type="RefSeq" id="WP_296941335.1">
    <property type="nucleotide sequence ID" value="NZ_LT599032.1"/>
</dbReference>
<evidence type="ECO:0000313" key="2">
    <source>
        <dbReference type="EMBL" id="SBW00401.1"/>
    </source>
</evidence>
<dbReference type="Gene3D" id="3.40.50.150">
    <property type="entry name" value="Vaccinia Virus protein VP39"/>
    <property type="match status" value="1"/>
</dbReference>
<dbReference type="Pfam" id="PF03848">
    <property type="entry name" value="TehB"/>
    <property type="match status" value="1"/>
</dbReference>
<organism evidence="2">
    <name type="scientific">uncultured Dysgonomonas sp</name>
    <dbReference type="NCBI Taxonomy" id="206096"/>
    <lineage>
        <taxon>Bacteria</taxon>
        <taxon>Pseudomonadati</taxon>
        <taxon>Bacteroidota</taxon>
        <taxon>Bacteroidia</taxon>
        <taxon>Bacteroidales</taxon>
        <taxon>Dysgonomonadaceae</taxon>
        <taxon>Dysgonomonas</taxon>
        <taxon>environmental samples</taxon>
    </lineage>
</organism>
<dbReference type="AlphaFoldDB" id="A0A212JLW1"/>
<protein>
    <recommendedName>
        <fullName evidence="1">Tellurite resistance methyltransferase TehB-like domain-containing protein</fullName>
    </recommendedName>
</protein>
<dbReference type="EMBL" id="FLUM01000002">
    <property type="protein sequence ID" value="SBW00401.1"/>
    <property type="molecule type" value="Genomic_DNA"/>
</dbReference>
<proteinExistence type="predicted"/>
<sequence>MNSKWDESYNIEEYRYGETPNLFFKETIDTLPIGRILLPADGEGRNSVYAAVRGWTVDAFDQSLQGREKALRLAQKNNVDISFKVIDFENVSENYIRDSYDAIALTYVHLPEQLKAKYHQSLLPLLKTGGHILIEGFSKEHVKHQQQNPSAGGPPHVDMMYSKQEILLIFDSLAINLLEEREIELAEGIGHNGKASVIRFIGQKI</sequence>
<dbReference type="InterPro" id="IPR015985">
    <property type="entry name" value="TehB-like_dom"/>
</dbReference>
<gene>
    <name evidence="2" type="ORF">KL86DYS1_20183</name>
</gene>
<dbReference type="InterPro" id="IPR029063">
    <property type="entry name" value="SAM-dependent_MTases_sf"/>
</dbReference>
<reference evidence="2" key="1">
    <citation type="submission" date="2016-04" db="EMBL/GenBank/DDBJ databases">
        <authorList>
            <person name="Evans L.H."/>
            <person name="Alamgir A."/>
            <person name="Owens N."/>
            <person name="Weber N.D."/>
            <person name="Virtaneva K."/>
            <person name="Barbian K."/>
            <person name="Babar A."/>
            <person name="Rosenke K."/>
        </authorList>
    </citation>
    <scope>NUCLEOTIDE SEQUENCE</scope>
    <source>
        <strain evidence="2">86-1</strain>
    </source>
</reference>